<dbReference type="SUPFAM" id="SSF56214">
    <property type="entry name" value="4'-phosphopantetheinyl transferase"/>
    <property type="match status" value="1"/>
</dbReference>
<dbReference type="GO" id="GO:0016740">
    <property type="term" value="F:transferase activity"/>
    <property type="evidence" value="ECO:0007669"/>
    <property type="project" value="UniProtKB-KW"/>
</dbReference>
<evidence type="ECO:0000256" key="4">
    <source>
        <dbReference type="ARBA" id="ARBA00011503"/>
    </source>
</evidence>
<evidence type="ECO:0000256" key="9">
    <source>
        <dbReference type="ARBA" id="ARBA00031996"/>
    </source>
</evidence>
<name>A0ABQ0H601_9HYPH</name>
<evidence type="ECO:0000313" key="15">
    <source>
        <dbReference type="Proteomes" id="UP001628091"/>
    </source>
</evidence>
<comment type="function">
    <text evidence="1">Involved in the biosynthesis of the siderophore enterobactin (enterochelin), which is a macrocyclic trimeric lactone of N-(2,3-dihydroxybenzoyl)-serine. The serine trilactone serves as a scaffolding for the three catechol functionalities that provide hexadentate coordination for the tightly ligated iron(2+) atoms. Plays an essential role in the assembly of the enterobactin by catalyzing the transfer of the 4'-phosphopantetheine (Ppant) moiety from coenzyme A to the apo-domains of both EntB (ArCP domain) and EntF (PCP domain) to yield their holo-forms which make them competent for the activation of 2,3-dihydroxybenzoate (DHB) and L-serine, respectively.</text>
</comment>
<dbReference type="InterPro" id="IPR008278">
    <property type="entry name" value="4-PPantetheinyl_Trfase_dom"/>
</dbReference>
<proteinExistence type="inferred from homology"/>
<comment type="pathway">
    <text evidence="2">Siderophore biosynthesis; enterobactin biosynthesis.</text>
</comment>
<keyword evidence="6 14" id="KW-0808">Transferase</keyword>
<reference evidence="14 15" key="1">
    <citation type="submission" date="2024-10" db="EMBL/GenBank/DDBJ databases">
        <title>Isolation, draft genome sequencing and identification of Phyllobacterium sp. NSA23, isolated from leaf soil.</title>
        <authorList>
            <person name="Akita H."/>
        </authorList>
    </citation>
    <scope>NUCLEOTIDE SEQUENCE [LARGE SCALE GENOMIC DNA]</scope>
    <source>
        <strain evidence="14 15">NSA23</strain>
    </source>
</reference>
<evidence type="ECO:0000313" key="14">
    <source>
        <dbReference type="EMBL" id="GAB1584332.1"/>
    </source>
</evidence>
<evidence type="ECO:0000256" key="1">
    <source>
        <dbReference type="ARBA" id="ARBA00003937"/>
    </source>
</evidence>
<feature type="domain" description="4'-phosphopantetheinyl transferase" evidence="12">
    <location>
        <begin position="127"/>
        <end position="220"/>
    </location>
</feature>
<evidence type="ECO:0000259" key="13">
    <source>
        <dbReference type="Pfam" id="PF17837"/>
    </source>
</evidence>
<comment type="caution">
    <text evidence="14">The sequence shown here is derived from an EMBL/GenBank/DDBJ whole genome shotgun (WGS) entry which is preliminary data.</text>
</comment>
<evidence type="ECO:0000256" key="2">
    <source>
        <dbReference type="ARBA" id="ARBA00004993"/>
    </source>
</evidence>
<dbReference type="InterPro" id="IPR003542">
    <property type="entry name" value="Enbac_synth_compD-like"/>
</dbReference>
<evidence type="ECO:0000259" key="12">
    <source>
        <dbReference type="Pfam" id="PF01648"/>
    </source>
</evidence>
<organism evidence="14 15">
    <name type="scientific">Phyllobacterium phragmitis</name>
    <dbReference type="NCBI Taxonomy" id="2670329"/>
    <lineage>
        <taxon>Bacteria</taxon>
        <taxon>Pseudomonadati</taxon>
        <taxon>Pseudomonadota</taxon>
        <taxon>Alphaproteobacteria</taxon>
        <taxon>Hyphomicrobiales</taxon>
        <taxon>Phyllobacteriaceae</taxon>
        <taxon>Phyllobacterium</taxon>
    </lineage>
</organism>
<evidence type="ECO:0000256" key="8">
    <source>
        <dbReference type="ARBA" id="ARBA00029894"/>
    </source>
</evidence>
<evidence type="ECO:0000256" key="10">
    <source>
        <dbReference type="ARBA" id="ARBA00049176"/>
    </source>
</evidence>
<comment type="subunit">
    <text evidence="4">EntB, EntD, EntE, and EntF form a multienzyme complex called enterobactin synthase.</text>
</comment>
<keyword evidence="15" id="KW-1185">Reference proteome</keyword>
<dbReference type="EMBL" id="BAAFZP010000002">
    <property type="protein sequence ID" value="GAB1584332.1"/>
    <property type="molecule type" value="Genomic_DNA"/>
</dbReference>
<dbReference type="InterPro" id="IPR041354">
    <property type="entry name" value="4PPT_N"/>
</dbReference>
<dbReference type="Pfam" id="PF17837">
    <property type="entry name" value="4PPT_N"/>
    <property type="match status" value="1"/>
</dbReference>
<comment type="catalytic activity">
    <reaction evidence="11">
        <text>apo-[peptidyl-carrier protein] + CoA = holo-[peptidyl-carrier protein] + adenosine 3',5'-bisphosphate + H(+)</text>
        <dbReference type="Rhea" id="RHEA:46228"/>
        <dbReference type="Rhea" id="RHEA-COMP:11479"/>
        <dbReference type="Rhea" id="RHEA-COMP:11480"/>
        <dbReference type="ChEBI" id="CHEBI:15378"/>
        <dbReference type="ChEBI" id="CHEBI:29999"/>
        <dbReference type="ChEBI" id="CHEBI:57287"/>
        <dbReference type="ChEBI" id="CHEBI:58343"/>
        <dbReference type="ChEBI" id="CHEBI:64479"/>
    </reaction>
</comment>
<evidence type="ECO:0000256" key="11">
    <source>
        <dbReference type="ARBA" id="ARBA00049191"/>
    </source>
</evidence>
<evidence type="ECO:0000256" key="7">
    <source>
        <dbReference type="ARBA" id="ARBA00023191"/>
    </source>
</evidence>
<comment type="catalytic activity">
    <reaction evidence="10">
        <text>apo-[aryl-carrier protein] + CoA = holo-[aryl-carrier protein] + adenosine 3',5'-bisphosphate + H(+)</text>
        <dbReference type="Rhea" id="RHEA:48404"/>
        <dbReference type="Rhea" id="RHEA-COMP:15903"/>
        <dbReference type="Rhea" id="RHEA-COMP:17557"/>
        <dbReference type="ChEBI" id="CHEBI:15378"/>
        <dbReference type="ChEBI" id="CHEBI:29999"/>
        <dbReference type="ChEBI" id="CHEBI:57287"/>
        <dbReference type="ChEBI" id="CHEBI:58343"/>
        <dbReference type="ChEBI" id="CHEBI:64479"/>
    </reaction>
</comment>
<evidence type="ECO:0000256" key="6">
    <source>
        <dbReference type="ARBA" id="ARBA00022679"/>
    </source>
</evidence>
<dbReference type="RefSeq" id="WP_407866752.1">
    <property type="nucleotide sequence ID" value="NZ_BAAFZP010000002.1"/>
</dbReference>
<keyword evidence="7" id="KW-0259">Enterobactin biosynthesis</keyword>
<evidence type="ECO:0000256" key="5">
    <source>
        <dbReference type="ARBA" id="ARBA00019087"/>
    </source>
</evidence>
<protein>
    <recommendedName>
        <fullName evidence="5">Enterobactin synthase component D</fullName>
    </recommendedName>
    <alternativeName>
        <fullName evidence="8">4'-phosphopantetheinyl transferase EntD</fullName>
    </alternativeName>
    <alternativeName>
        <fullName evidence="9">Enterochelin synthase D</fullName>
    </alternativeName>
</protein>
<dbReference type="PANTHER" id="PTHR38096">
    <property type="entry name" value="ENTEROBACTIN SYNTHASE COMPONENT D"/>
    <property type="match status" value="1"/>
</dbReference>
<feature type="domain" description="4'-phosphopantetheinyl transferase N-terminal" evidence="13">
    <location>
        <begin position="58"/>
        <end position="119"/>
    </location>
</feature>
<dbReference type="InterPro" id="IPR037143">
    <property type="entry name" value="4-PPantetheinyl_Trfase_dom_sf"/>
</dbReference>
<sequence>MYIAQLARDLPSVPGLAQCLWPWPDEPRDCCCVATRFSWETGCLDRPAGPDIDIPPWIARAAPRRRAEYIAGRCCAGEALRRLTGKTTFPGQAEDRAPVWPRGTIGSISHSGDIAIAVAGSSARYCGLGVDIEKPLTEAEAREIAPQALTERELQRLRTPADAFLIGLTFSAKESLFKALYPTVRRFFGFHASQLVAWKPAGTGLLSLTRDLSPEWRRGQEIPVHFRYLENFVATRVSIEWADRQVDRASRYELY</sequence>
<dbReference type="PRINTS" id="PR01399">
    <property type="entry name" value="ENTSNTHTASED"/>
</dbReference>
<dbReference type="Pfam" id="PF01648">
    <property type="entry name" value="ACPS"/>
    <property type="match status" value="1"/>
</dbReference>
<dbReference type="PANTHER" id="PTHR38096:SF1">
    <property type="entry name" value="ENTEROBACTIN SYNTHASE COMPONENT D"/>
    <property type="match status" value="1"/>
</dbReference>
<comment type="similarity">
    <text evidence="3">Belongs to the P-Pant transferase superfamily. EntD family.</text>
</comment>
<gene>
    <name evidence="14" type="ORF">PPNSA23_42750</name>
</gene>
<evidence type="ECO:0000256" key="3">
    <source>
        <dbReference type="ARBA" id="ARBA00008342"/>
    </source>
</evidence>
<dbReference type="Proteomes" id="UP001628091">
    <property type="component" value="Unassembled WGS sequence"/>
</dbReference>
<accession>A0ABQ0H601</accession>